<dbReference type="HOGENOM" id="CLU_013784_3_0_1"/>
<accession>A0A074XB28</accession>
<evidence type="ECO:0000256" key="3">
    <source>
        <dbReference type="ARBA" id="ARBA00023295"/>
    </source>
</evidence>
<evidence type="ECO:0000259" key="5">
    <source>
        <dbReference type="Pfam" id="PF00251"/>
    </source>
</evidence>
<dbReference type="InterPro" id="IPR013148">
    <property type="entry name" value="Glyco_hydro_32_N"/>
</dbReference>
<dbReference type="Gene3D" id="2.60.120.560">
    <property type="entry name" value="Exo-inulinase, domain 1"/>
    <property type="match status" value="1"/>
</dbReference>
<dbReference type="PANTHER" id="PTHR42800">
    <property type="entry name" value="EXOINULINASE INUD (AFU_ORTHOLOGUE AFUA_5G00480)"/>
    <property type="match status" value="1"/>
</dbReference>
<evidence type="ECO:0000256" key="4">
    <source>
        <dbReference type="RuleBase" id="RU362110"/>
    </source>
</evidence>
<dbReference type="STRING" id="1043002.A0A074XB28"/>
<dbReference type="GO" id="GO:0005987">
    <property type="term" value="P:sucrose catabolic process"/>
    <property type="evidence" value="ECO:0007669"/>
    <property type="project" value="TreeGrafter"/>
</dbReference>
<organism evidence="7 8">
    <name type="scientific">Aureobasidium pullulans EXF-150</name>
    <dbReference type="NCBI Taxonomy" id="1043002"/>
    <lineage>
        <taxon>Eukaryota</taxon>
        <taxon>Fungi</taxon>
        <taxon>Dikarya</taxon>
        <taxon>Ascomycota</taxon>
        <taxon>Pezizomycotina</taxon>
        <taxon>Dothideomycetes</taxon>
        <taxon>Dothideomycetidae</taxon>
        <taxon>Dothideales</taxon>
        <taxon>Saccotheciaceae</taxon>
        <taxon>Aureobasidium</taxon>
    </lineage>
</organism>
<gene>
    <name evidence="7" type="ORF">M438DRAFT_322646</name>
</gene>
<evidence type="ECO:0000313" key="8">
    <source>
        <dbReference type="Proteomes" id="UP000030706"/>
    </source>
</evidence>
<evidence type="ECO:0000313" key="7">
    <source>
        <dbReference type="EMBL" id="KEQ82558.1"/>
    </source>
</evidence>
<dbReference type="GO" id="GO:0004575">
    <property type="term" value="F:sucrose alpha-glucosidase activity"/>
    <property type="evidence" value="ECO:0007669"/>
    <property type="project" value="TreeGrafter"/>
</dbReference>
<feature type="domain" description="Glycosyl hydrolase family 32 C-terminal" evidence="6">
    <location>
        <begin position="451"/>
        <end position="593"/>
    </location>
</feature>
<name>A0A074XB28_AURPU</name>
<dbReference type="RefSeq" id="XP_029758745.1">
    <property type="nucleotide sequence ID" value="XM_029902972.1"/>
</dbReference>
<dbReference type="EMBL" id="KL584987">
    <property type="protein sequence ID" value="KEQ82558.1"/>
    <property type="molecule type" value="Genomic_DNA"/>
</dbReference>
<sequence>MASTDSHNGTFGRWRPRMHLIAPRGWLNDPCAPVYNASTGKYHLGFQWNPDGWDWGNIAWGAAISADLINWEVSETPSIAPSATEDKAGVFTGAVSPINLPRKGSRDHLTCFYTSAQGFNIHYSRPYERGSERLHVATSVDGGISWQRYLHNPILSGPPSHLSVTGWRDPYIFRWPRLDRTRGSAPGSNLYGIISGGIRNTSPTIFLYTINEADPTKWTFLSTLLEPGLNFSPTILGGDFGVNWEVANIITLEDQDRREFDILVVGVEGCKVEDETALAGPAPVPRAARSGRSQRWLCGVLQESYGNKTARMEHNFSGILDWGVFYAANSFYDPVSNQRVVHGWILEEDLGDELREAQGWSGFISLPRSLSMQTIKHVDATCTDVLEKVPGFTYSSDENGIFEVSTICCQPHSQLQTLRRGEPLSLNSMVALHSLDAMDAPRADLQIPGLPSWELDMSLSSDVDVQTFGIDIFHSPDHKSLTRILFEPAKSLITIDRSLSRDPDSTKSIRIHPEVAHHAFLSIRDKDTNNIRPENLDIKIFFDVSVLEVFVNSRTVITTRIYPESGKCYGISPFVINEKDVESCACMDRFKVWELNATTSGQRVEKQ</sequence>
<comment type="similarity">
    <text evidence="1 4">Belongs to the glycosyl hydrolase 32 family.</text>
</comment>
<dbReference type="SUPFAM" id="SSF49899">
    <property type="entry name" value="Concanavalin A-like lectins/glucanases"/>
    <property type="match status" value="1"/>
</dbReference>
<keyword evidence="8" id="KW-1185">Reference proteome</keyword>
<proteinExistence type="inferred from homology"/>
<dbReference type="CDD" id="cd18621">
    <property type="entry name" value="GH32_XdINV-like"/>
    <property type="match status" value="1"/>
</dbReference>
<dbReference type="Gene3D" id="2.115.10.20">
    <property type="entry name" value="Glycosyl hydrolase domain, family 43"/>
    <property type="match status" value="1"/>
</dbReference>
<dbReference type="PANTHER" id="PTHR42800:SF3">
    <property type="entry name" value="GLYCOSYL HYDROLASE FAMILY 32 N-TERMINAL DOMAIN-CONTAINING PROTEIN"/>
    <property type="match status" value="1"/>
</dbReference>
<keyword evidence="2 4" id="KW-0378">Hydrolase</keyword>
<protein>
    <submittedName>
        <fullName evidence="7">Arabinanase/levansucrase/invertase</fullName>
    </submittedName>
</protein>
<evidence type="ECO:0000256" key="2">
    <source>
        <dbReference type="ARBA" id="ARBA00022801"/>
    </source>
</evidence>
<dbReference type="SMART" id="SM00640">
    <property type="entry name" value="Glyco_32"/>
    <property type="match status" value="1"/>
</dbReference>
<reference evidence="7 8" key="1">
    <citation type="journal article" date="2014" name="BMC Genomics">
        <title>Genome sequencing of four Aureobasidium pullulans varieties: biotechnological potential, stress tolerance, and description of new species.</title>
        <authorList>
            <person name="Gostin Ar C."/>
            <person name="Ohm R.A."/>
            <person name="Kogej T."/>
            <person name="Sonjak S."/>
            <person name="Turk M."/>
            <person name="Zajc J."/>
            <person name="Zalar P."/>
            <person name="Grube M."/>
            <person name="Sun H."/>
            <person name="Han J."/>
            <person name="Sharma A."/>
            <person name="Chiniquy J."/>
            <person name="Ngan C.Y."/>
            <person name="Lipzen A."/>
            <person name="Barry K."/>
            <person name="Grigoriev I.V."/>
            <person name="Gunde-Cimerman N."/>
        </authorList>
    </citation>
    <scope>NUCLEOTIDE SEQUENCE [LARGE SCALE GENOMIC DNA]</scope>
    <source>
        <strain evidence="7 8">EXF-150</strain>
    </source>
</reference>
<dbReference type="AlphaFoldDB" id="A0A074XB28"/>
<dbReference type="InterPro" id="IPR013189">
    <property type="entry name" value="Glyco_hydro_32_C"/>
</dbReference>
<dbReference type="InterPro" id="IPR023296">
    <property type="entry name" value="Glyco_hydro_beta-prop_sf"/>
</dbReference>
<dbReference type="OrthoDB" id="202537at2759"/>
<feature type="domain" description="Glycosyl hydrolase family 32 N-terminal" evidence="5">
    <location>
        <begin position="19"/>
        <end position="374"/>
    </location>
</feature>
<dbReference type="Proteomes" id="UP000030706">
    <property type="component" value="Unassembled WGS sequence"/>
</dbReference>
<dbReference type="SUPFAM" id="SSF75005">
    <property type="entry name" value="Arabinanase/levansucrase/invertase"/>
    <property type="match status" value="1"/>
</dbReference>
<evidence type="ECO:0000259" key="6">
    <source>
        <dbReference type="Pfam" id="PF08244"/>
    </source>
</evidence>
<dbReference type="InterPro" id="IPR013320">
    <property type="entry name" value="ConA-like_dom_sf"/>
</dbReference>
<dbReference type="GeneID" id="40745278"/>
<dbReference type="InterPro" id="IPR001362">
    <property type="entry name" value="Glyco_hydro_32"/>
</dbReference>
<keyword evidence="3 4" id="KW-0326">Glycosidase</keyword>
<evidence type="ECO:0000256" key="1">
    <source>
        <dbReference type="ARBA" id="ARBA00009902"/>
    </source>
</evidence>
<dbReference type="GO" id="GO:0005737">
    <property type="term" value="C:cytoplasm"/>
    <property type="evidence" value="ECO:0007669"/>
    <property type="project" value="TreeGrafter"/>
</dbReference>
<dbReference type="Pfam" id="PF00251">
    <property type="entry name" value="Glyco_hydro_32N"/>
    <property type="match status" value="1"/>
</dbReference>
<dbReference type="Pfam" id="PF08244">
    <property type="entry name" value="Glyco_hydro_32C"/>
    <property type="match status" value="1"/>
</dbReference>